<proteinExistence type="predicted"/>
<feature type="domain" description="B-block binding subunit of TFIIIC" evidence="1">
    <location>
        <begin position="19"/>
        <end position="67"/>
    </location>
</feature>
<dbReference type="SUPFAM" id="SSF46785">
    <property type="entry name" value="Winged helix' DNA-binding domain"/>
    <property type="match status" value="1"/>
</dbReference>
<dbReference type="EMBL" id="VIAQ01000017">
    <property type="protein sequence ID" value="TQD24386.1"/>
    <property type="molecule type" value="Genomic_DNA"/>
</dbReference>
<comment type="caution">
    <text evidence="2">The sequence shown here is derived from an EMBL/GenBank/DDBJ whole genome shotgun (WGS) entry which is preliminary data.</text>
</comment>
<dbReference type="InterPro" id="IPR007309">
    <property type="entry name" value="TFIIIC_Bblock-bd"/>
</dbReference>
<evidence type="ECO:0000313" key="2">
    <source>
        <dbReference type="EMBL" id="TQD24386.1"/>
    </source>
</evidence>
<accession>A0A7Z8P1G6</accession>
<dbReference type="AlphaFoldDB" id="A0A7Z8P1G6"/>
<dbReference type="Proteomes" id="UP000319335">
    <property type="component" value="Unassembled WGS sequence"/>
</dbReference>
<name>A0A7Z8P1G6_9EURY</name>
<gene>
    <name evidence="2" type="ORF">FKV42_10635</name>
</gene>
<dbReference type="Gene3D" id="1.10.10.10">
    <property type="entry name" value="Winged helix-like DNA-binding domain superfamily/Winged helix DNA-binding domain"/>
    <property type="match status" value="1"/>
</dbReference>
<reference evidence="2 3" key="1">
    <citation type="submission" date="2019-06" db="EMBL/GenBank/DDBJ databases">
        <title>Draft genome sequence of Methanolobus vulcani B1d.</title>
        <authorList>
            <person name="Creighbaum A.J."/>
            <person name="Ticak T."/>
            <person name="Hariraju D."/>
            <person name="Arivett B.A."/>
            <person name="Ferguson D.J.Jr."/>
        </authorList>
    </citation>
    <scope>NUCLEOTIDE SEQUENCE [LARGE SCALE GENOMIC DNA]</scope>
    <source>
        <strain evidence="2 3">B1d</strain>
    </source>
</reference>
<evidence type="ECO:0000313" key="3">
    <source>
        <dbReference type="Proteomes" id="UP000319335"/>
    </source>
</evidence>
<keyword evidence="3" id="KW-1185">Reference proteome</keyword>
<dbReference type="Pfam" id="PF04182">
    <property type="entry name" value="B-block_TFIIIC"/>
    <property type="match status" value="1"/>
</dbReference>
<dbReference type="InterPro" id="IPR036388">
    <property type="entry name" value="WH-like_DNA-bd_sf"/>
</dbReference>
<dbReference type="InterPro" id="IPR036390">
    <property type="entry name" value="WH_DNA-bd_sf"/>
</dbReference>
<protein>
    <submittedName>
        <fullName evidence="2">Lrp/AsnC family transcriptional regulator</fullName>
    </submittedName>
</protein>
<evidence type="ECO:0000259" key="1">
    <source>
        <dbReference type="Pfam" id="PF04182"/>
    </source>
</evidence>
<sequence length="120" mass="13606">METSMSIEETAYNLIRDSKEGIFQNELWKMLEIDSRKCSRVVSKLLNEDLITREQAVSNGARTYLLKVKEEEKPCFDLLLSGEMFSPCAGCRDACQPEICGKLTAWVENLNDDAETGEMC</sequence>
<organism evidence="2 3">
    <name type="scientific">Methanolobus vulcani</name>
    <dbReference type="NCBI Taxonomy" id="38026"/>
    <lineage>
        <taxon>Archaea</taxon>
        <taxon>Methanobacteriati</taxon>
        <taxon>Methanobacteriota</taxon>
        <taxon>Stenosarchaea group</taxon>
        <taxon>Methanomicrobia</taxon>
        <taxon>Methanosarcinales</taxon>
        <taxon>Methanosarcinaceae</taxon>
        <taxon>Methanolobus</taxon>
    </lineage>
</organism>